<organism evidence="1 2">
    <name type="scientific">Priestia veravalensis</name>
    <dbReference type="NCBI Taxonomy" id="1414648"/>
    <lineage>
        <taxon>Bacteria</taxon>
        <taxon>Bacillati</taxon>
        <taxon>Bacillota</taxon>
        <taxon>Bacilli</taxon>
        <taxon>Bacillales</taxon>
        <taxon>Bacillaceae</taxon>
        <taxon>Priestia</taxon>
    </lineage>
</organism>
<accession>A0A0V8JS02</accession>
<proteinExistence type="predicted"/>
<reference evidence="1 2" key="1">
    <citation type="submission" date="2015-11" db="EMBL/GenBank/DDBJ databases">
        <title>Bacillus caseinolyticus sp nov.</title>
        <authorList>
            <person name="Dastager S.G."/>
            <person name="Mawlankar R."/>
        </authorList>
    </citation>
    <scope>NUCLEOTIDE SEQUENCE [LARGE SCALE GENOMIC DNA]</scope>
    <source>
        <strain evidence="1 2">SGD-V-76</strain>
    </source>
</reference>
<dbReference type="AlphaFoldDB" id="A0A0V8JS02"/>
<evidence type="ECO:0000313" key="1">
    <source>
        <dbReference type="EMBL" id="KSU89828.1"/>
    </source>
</evidence>
<comment type="caution">
    <text evidence="1">The sequence shown here is derived from an EMBL/GenBank/DDBJ whole genome shotgun (WGS) entry which is preliminary data.</text>
</comment>
<keyword evidence="2" id="KW-1185">Reference proteome</keyword>
<name>A0A0V8JS02_9BACI</name>
<gene>
    <name evidence="1" type="ORF">AS180_00215</name>
</gene>
<dbReference type="EMBL" id="LNQP01000001">
    <property type="protein sequence ID" value="KSU89828.1"/>
    <property type="molecule type" value="Genomic_DNA"/>
</dbReference>
<protein>
    <submittedName>
        <fullName evidence="1">Uncharacterized protein</fullName>
    </submittedName>
</protein>
<dbReference type="RefSeq" id="WP_062686177.1">
    <property type="nucleotide sequence ID" value="NZ_KQ758627.1"/>
</dbReference>
<sequence>MNWEEAKAIVNEGKTVFFHHRAKVVPVNKDTTFQDLQWNYFGALELTWADIVNGKYSIA</sequence>
<evidence type="ECO:0000313" key="2">
    <source>
        <dbReference type="Proteomes" id="UP000053681"/>
    </source>
</evidence>
<dbReference type="Proteomes" id="UP000053681">
    <property type="component" value="Unassembled WGS sequence"/>
</dbReference>